<proteinExistence type="predicted"/>
<dbReference type="InterPro" id="IPR011528">
    <property type="entry name" value="NERD"/>
</dbReference>
<reference evidence="2 3" key="1">
    <citation type="journal article" date="2018" name="Int. J. Syst. Evol. Microbiol.">
        <title>Planococcus salinus sp. nov., a moderately halophilic bacterium isolated from a saline-alkali soil.</title>
        <authorList>
            <person name="Gan L."/>
        </authorList>
    </citation>
    <scope>NUCLEOTIDE SEQUENCE [LARGE SCALE GENOMIC DNA]</scope>
    <source>
        <strain evidence="2 3">LCB217</strain>
    </source>
</reference>
<dbReference type="Pfam" id="PF08378">
    <property type="entry name" value="NERD"/>
    <property type="match status" value="1"/>
</dbReference>
<dbReference type="PROSITE" id="PS50965">
    <property type="entry name" value="NERD"/>
    <property type="match status" value="1"/>
</dbReference>
<dbReference type="RefSeq" id="WP_123164598.1">
    <property type="nucleotide sequence ID" value="NZ_RIAX01000003.1"/>
</dbReference>
<evidence type="ECO:0000313" key="2">
    <source>
        <dbReference type="EMBL" id="RNF40089.1"/>
    </source>
</evidence>
<dbReference type="OrthoDB" id="569879at2"/>
<organism evidence="2 3">
    <name type="scientific">Planococcus salinus</name>
    <dbReference type="NCBI Taxonomy" id="1848460"/>
    <lineage>
        <taxon>Bacteria</taxon>
        <taxon>Bacillati</taxon>
        <taxon>Bacillota</taxon>
        <taxon>Bacilli</taxon>
        <taxon>Bacillales</taxon>
        <taxon>Caryophanaceae</taxon>
        <taxon>Planococcus</taxon>
    </lineage>
</organism>
<gene>
    <name evidence="2" type="ORF">EEX84_05475</name>
</gene>
<dbReference type="AlphaFoldDB" id="A0A3M8P8Q8"/>
<accession>A0A3M8P8Q8</accession>
<dbReference type="EMBL" id="RIAX01000003">
    <property type="protein sequence ID" value="RNF40089.1"/>
    <property type="molecule type" value="Genomic_DNA"/>
</dbReference>
<feature type="domain" description="NERD" evidence="1">
    <location>
        <begin position="41"/>
        <end position="159"/>
    </location>
</feature>
<keyword evidence="3" id="KW-1185">Reference proteome</keyword>
<evidence type="ECO:0000313" key="3">
    <source>
        <dbReference type="Proteomes" id="UP000275473"/>
    </source>
</evidence>
<evidence type="ECO:0000259" key="1">
    <source>
        <dbReference type="PROSITE" id="PS50965"/>
    </source>
</evidence>
<comment type="caution">
    <text evidence="2">The sequence shown here is derived from an EMBL/GenBank/DDBJ whole genome shotgun (WGS) entry which is preliminary data.</text>
</comment>
<name>A0A3M8P8Q8_9BACL</name>
<protein>
    <submittedName>
        <fullName evidence="2">NERD domain-containing protein</fullName>
    </submittedName>
</protein>
<dbReference type="Proteomes" id="UP000275473">
    <property type="component" value="Unassembled WGS sequence"/>
</dbReference>
<sequence>MILKERSEPPEIFQLTSLLQRIPAHHSSFPQWTEKLRRITAGYHGEQRVDSLWHDFTIDCPHYFIHDLFIQKPQSSHQIDTVLVTSRFVLLLEIKSIVGLLNFDSQLRQFSRTNKDGSIEGMRNPDDQLRRHEKWLQGFLAEHNCPLPVIGAIVFTYPSSIVQKKADKRLTIQSSGLPFLLDQLLAVHKKDLLTKEMTFEIANSLVSLHSNKSLRWPLLPSTFQTGVLCPECTGVKMIYVQRRWRCENCSYSHPHAHLEALAQYRVLVSPTITNRQFRDFTGLSAPSTASKLLRNLAMPFRGSFKDRVYEIPAEIGRTERISERKDSI</sequence>